<protein>
    <submittedName>
        <fullName evidence="2">Transposase domain</fullName>
    </submittedName>
</protein>
<evidence type="ECO:0000313" key="3">
    <source>
        <dbReference type="EMBL" id="SCX34402.1"/>
    </source>
</evidence>
<accession>A0A1G4WP02</accession>
<dbReference type="EMBL" id="FMUB01000008">
    <property type="protein sequence ID" value="SCX26635.1"/>
    <property type="molecule type" value="Genomic_DNA"/>
</dbReference>
<dbReference type="InterPro" id="IPR008490">
    <property type="entry name" value="Transposase_InsH_N"/>
</dbReference>
<dbReference type="STRING" id="1502745.SAMN02799620_04187"/>
<organism evidence="2 4">
    <name type="scientific">Mycolicibacterium fluoranthenivorans</name>
    <dbReference type="NCBI Taxonomy" id="258505"/>
    <lineage>
        <taxon>Bacteria</taxon>
        <taxon>Bacillati</taxon>
        <taxon>Actinomycetota</taxon>
        <taxon>Actinomycetes</taxon>
        <taxon>Mycobacteriales</taxon>
        <taxon>Mycobacteriaceae</taxon>
        <taxon>Mycolicibacterium</taxon>
    </lineage>
</organism>
<name>A0A1G4WP02_9MYCO</name>
<evidence type="ECO:0000313" key="4">
    <source>
        <dbReference type="Proteomes" id="UP000199707"/>
    </source>
</evidence>
<evidence type="ECO:0000259" key="1">
    <source>
        <dbReference type="Pfam" id="PF05598"/>
    </source>
</evidence>
<feature type="domain" description="Transposase InsH N-terminal" evidence="1">
    <location>
        <begin position="16"/>
        <end position="85"/>
    </location>
</feature>
<dbReference type="PANTHER" id="PTHR33408:SF2">
    <property type="entry name" value="TRANSPOSASE DDE DOMAIN-CONTAINING PROTEIN"/>
    <property type="match status" value="1"/>
</dbReference>
<proteinExistence type="predicted"/>
<feature type="non-terminal residue" evidence="2">
    <location>
        <position position="86"/>
    </location>
</feature>
<gene>
    <name evidence="2" type="ORF">SAMN02799620_04187</name>
    <name evidence="3" type="ORF">SAMN02799620_06330</name>
</gene>
<reference evidence="4" key="2">
    <citation type="submission" date="2016-10" db="EMBL/GenBank/DDBJ databases">
        <authorList>
            <person name="Varghese N."/>
            <person name="Submissions S."/>
        </authorList>
    </citation>
    <scope>NUCLEOTIDE SEQUENCE [LARGE SCALE GENOMIC DNA]</scope>
    <source>
        <strain evidence="4">UNC267MFSha1.1M11</strain>
    </source>
</reference>
<dbReference type="AlphaFoldDB" id="A0A1G4WP02"/>
<dbReference type="EMBL" id="FMUB01000023">
    <property type="protein sequence ID" value="SCX34402.1"/>
    <property type="molecule type" value="Genomic_DNA"/>
</dbReference>
<dbReference type="Proteomes" id="UP000199707">
    <property type="component" value="Unassembled WGS sequence"/>
</dbReference>
<reference evidence="2" key="1">
    <citation type="submission" date="2016-10" db="EMBL/GenBank/DDBJ databases">
        <authorList>
            <person name="de Groot N.N."/>
        </authorList>
    </citation>
    <scope>NUCLEOTIDE SEQUENCE [LARGE SCALE GENOMIC DNA]</scope>
    <source>
        <strain evidence="2">UNC267MFSha1.1M11</strain>
    </source>
</reference>
<dbReference type="Pfam" id="PF05598">
    <property type="entry name" value="DUF772"/>
    <property type="match status" value="1"/>
</dbReference>
<sequence>MRAGDVDQLMMMPPSVREWLPEDHLAFFVLDVVAELDLSAFYAAYRIDGRGGSVYDPAMMLSVLLYAYCTGERSSRRIERRLVEDV</sequence>
<dbReference type="PANTHER" id="PTHR33408">
    <property type="entry name" value="TRANSPOSASE"/>
    <property type="match status" value="1"/>
</dbReference>
<evidence type="ECO:0000313" key="2">
    <source>
        <dbReference type="EMBL" id="SCX26635.1"/>
    </source>
</evidence>